<gene>
    <name evidence="1" type="ORF">VVD49_12545</name>
</gene>
<organism evidence="1 2">
    <name type="scientific">Uliginosibacterium silvisoli</name>
    <dbReference type="NCBI Taxonomy" id="3114758"/>
    <lineage>
        <taxon>Bacteria</taxon>
        <taxon>Pseudomonadati</taxon>
        <taxon>Pseudomonadota</taxon>
        <taxon>Betaproteobacteria</taxon>
        <taxon>Rhodocyclales</taxon>
        <taxon>Zoogloeaceae</taxon>
        <taxon>Uliginosibacterium</taxon>
    </lineage>
</organism>
<proteinExistence type="predicted"/>
<protein>
    <submittedName>
        <fullName evidence="1">DUF3568 family protein</fullName>
    </submittedName>
</protein>
<accession>A0ABU6K527</accession>
<dbReference type="Proteomes" id="UP001331561">
    <property type="component" value="Unassembled WGS sequence"/>
</dbReference>
<evidence type="ECO:0000313" key="1">
    <source>
        <dbReference type="EMBL" id="MEC5386557.1"/>
    </source>
</evidence>
<dbReference type="InterPro" id="IPR021952">
    <property type="entry name" value="Flpp3-like"/>
</dbReference>
<dbReference type="RefSeq" id="WP_327599517.1">
    <property type="nucleotide sequence ID" value="NZ_JAYXHS010000002.1"/>
</dbReference>
<dbReference type="EMBL" id="JAYXHS010000002">
    <property type="protein sequence ID" value="MEC5386557.1"/>
    <property type="molecule type" value="Genomic_DNA"/>
</dbReference>
<dbReference type="Pfam" id="PF12092">
    <property type="entry name" value="DUF3568"/>
    <property type="match status" value="1"/>
</dbReference>
<keyword evidence="2" id="KW-1185">Reference proteome</keyword>
<evidence type="ECO:0000313" key="2">
    <source>
        <dbReference type="Proteomes" id="UP001331561"/>
    </source>
</evidence>
<comment type="caution">
    <text evidence="1">The sequence shown here is derived from an EMBL/GenBank/DDBJ whole genome shotgun (WGS) entry which is preliminary data.</text>
</comment>
<reference evidence="1 2" key="1">
    <citation type="submission" date="2024-01" db="EMBL/GenBank/DDBJ databases">
        <title>Uliginosibacterium soil sp. nov.</title>
        <authorList>
            <person name="Lv Y."/>
        </authorList>
    </citation>
    <scope>NUCLEOTIDE SEQUENCE [LARGE SCALE GENOMIC DNA]</scope>
    <source>
        <strain evidence="1 2">H3</strain>
    </source>
</reference>
<sequence length="188" mass="19708">MTTRVHIPQLHLASTMRSAARLSLGVCVLLLLNGCAALAVSLAGAGAGAGLSHQMNGTASRTFSEPFSKVDDASRIAAKRIFLQVDEVASISSSQVTKARVGDMDITLELEALSPNLTRVSVKARKDMFRVDGATAQEIVVQIERALLAMNLADAEANRSSINNAGYSGSDLLGSRKGSSPPKKKGTI</sequence>
<name>A0ABU6K527_9RHOO</name>